<accession>A0ABN2KJW9</accession>
<keyword evidence="6" id="KW-1185">Reference proteome</keyword>
<reference evidence="5 6" key="1">
    <citation type="journal article" date="2019" name="Int. J. Syst. Evol. Microbiol.">
        <title>The Global Catalogue of Microorganisms (GCM) 10K type strain sequencing project: providing services to taxonomists for standard genome sequencing and annotation.</title>
        <authorList>
            <consortium name="The Broad Institute Genomics Platform"/>
            <consortium name="The Broad Institute Genome Sequencing Center for Infectious Disease"/>
            <person name="Wu L."/>
            <person name="Ma J."/>
        </authorList>
    </citation>
    <scope>NUCLEOTIDE SEQUENCE [LARGE SCALE GENOMIC DNA]</scope>
    <source>
        <strain evidence="5 6">JCM 14319</strain>
    </source>
</reference>
<dbReference type="InterPro" id="IPR005183">
    <property type="entry name" value="DUF305_CopM-like"/>
</dbReference>
<feature type="chain" id="PRO_5045673690" evidence="3">
    <location>
        <begin position="18"/>
        <end position="208"/>
    </location>
</feature>
<evidence type="ECO:0000313" key="6">
    <source>
        <dbReference type="Proteomes" id="UP001500506"/>
    </source>
</evidence>
<name>A0ABN2KJW9_9MICO</name>
<feature type="domain" description="DUF305" evidence="4">
    <location>
        <begin position="64"/>
        <end position="206"/>
    </location>
</feature>
<feature type="region of interest" description="Disordered" evidence="1">
    <location>
        <begin position="35"/>
        <end position="58"/>
    </location>
</feature>
<organism evidence="5 6">
    <name type="scientific">Agromyces humatus</name>
    <dbReference type="NCBI Taxonomy" id="279573"/>
    <lineage>
        <taxon>Bacteria</taxon>
        <taxon>Bacillati</taxon>
        <taxon>Actinomycetota</taxon>
        <taxon>Actinomycetes</taxon>
        <taxon>Micrococcales</taxon>
        <taxon>Microbacteriaceae</taxon>
        <taxon>Agromyces</taxon>
    </lineage>
</organism>
<proteinExistence type="predicted"/>
<keyword evidence="3" id="KW-0732">Signal</keyword>
<gene>
    <name evidence="5" type="ORF">GCM10009747_15510</name>
</gene>
<dbReference type="Pfam" id="PF03713">
    <property type="entry name" value="DUF305"/>
    <property type="match status" value="1"/>
</dbReference>
<evidence type="ECO:0000313" key="5">
    <source>
        <dbReference type="EMBL" id="GAA1757724.1"/>
    </source>
</evidence>
<evidence type="ECO:0000259" key="4">
    <source>
        <dbReference type="Pfam" id="PF03713"/>
    </source>
</evidence>
<keyword evidence="2" id="KW-1133">Transmembrane helix</keyword>
<dbReference type="InterPro" id="IPR012347">
    <property type="entry name" value="Ferritin-like"/>
</dbReference>
<dbReference type="Proteomes" id="UP001500506">
    <property type="component" value="Unassembled WGS sequence"/>
</dbReference>
<dbReference type="Gene3D" id="1.20.1260.10">
    <property type="match status" value="1"/>
</dbReference>
<keyword evidence="2" id="KW-0812">Transmembrane</keyword>
<evidence type="ECO:0000256" key="3">
    <source>
        <dbReference type="SAM" id="SignalP"/>
    </source>
</evidence>
<comment type="caution">
    <text evidence="5">The sequence shown here is derived from an EMBL/GenBank/DDBJ whole genome shotgun (WGS) entry which is preliminary data.</text>
</comment>
<dbReference type="PANTHER" id="PTHR36933:SF1">
    <property type="entry name" value="SLL0788 PROTEIN"/>
    <property type="match status" value="1"/>
</dbReference>
<evidence type="ECO:0000256" key="2">
    <source>
        <dbReference type="SAM" id="Phobius"/>
    </source>
</evidence>
<evidence type="ECO:0000256" key="1">
    <source>
        <dbReference type="SAM" id="MobiDB-lite"/>
    </source>
</evidence>
<protein>
    <submittedName>
        <fullName evidence="5">DUF305 domain-containing protein</fullName>
    </submittedName>
</protein>
<dbReference type="PANTHER" id="PTHR36933">
    <property type="entry name" value="SLL0788 PROTEIN"/>
    <property type="match status" value="1"/>
</dbReference>
<feature type="signal peptide" evidence="3">
    <location>
        <begin position="1"/>
        <end position="17"/>
    </location>
</feature>
<feature type="transmembrane region" description="Helical" evidence="2">
    <location>
        <begin position="6"/>
        <end position="29"/>
    </location>
</feature>
<dbReference type="EMBL" id="BAAANH010000003">
    <property type="protein sequence ID" value="GAA1757724.1"/>
    <property type="molecule type" value="Genomic_DNA"/>
</dbReference>
<keyword evidence="2" id="KW-0472">Membrane</keyword>
<sequence length="208" mass="22285">MLTPGFWVAGVAAFVFAAGTLSGCTINFMDADDDRGSRMMGDPGPGGGMTGDSDSDAGGFSPGDIMFARMMIPHHQQAIDMSELALEKSADPDVQALAEQIREAQASEIVIMEGWLDEAGRPRMPMGDGMGMGMGGMLSDAEMTELENATGAEFDRLYLEGMITHHEGAIVMTRMILDSRNPEVRGLGEAIVESQTTEIELMEQMLGR</sequence>